<dbReference type="EMBL" id="MTLA01000065">
    <property type="protein sequence ID" value="OOP69166.1"/>
    <property type="molecule type" value="Genomic_DNA"/>
</dbReference>
<reference evidence="2 3" key="1">
    <citation type="submission" date="2017-01" db="EMBL/GenBank/DDBJ databases">
        <title>Draft genome sequence of Bacillus oleronius.</title>
        <authorList>
            <person name="Allam M."/>
        </authorList>
    </citation>
    <scope>NUCLEOTIDE SEQUENCE [LARGE SCALE GENOMIC DNA]</scope>
    <source>
        <strain evidence="2 3">DSM 9356</strain>
    </source>
</reference>
<evidence type="ECO:0000259" key="1">
    <source>
        <dbReference type="Pfam" id="PF12671"/>
    </source>
</evidence>
<evidence type="ECO:0000313" key="3">
    <source>
        <dbReference type="Proteomes" id="UP000189761"/>
    </source>
</evidence>
<name>A0A8E2IFU9_9BACI</name>
<dbReference type="AlphaFoldDB" id="A0A8E2IFU9"/>
<dbReference type="PANTHER" id="PTHR40032:SF1">
    <property type="entry name" value="EXPORTED PROTEIN"/>
    <property type="match status" value="1"/>
</dbReference>
<dbReference type="Proteomes" id="UP000189761">
    <property type="component" value="Unassembled WGS sequence"/>
</dbReference>
<accession>A0A8E2IFU9</accession>
<protein>
    <recommendedName>
        <fullName evidence="1">Putative amidase domain-containing protein</fullName>
    </recommendedName>
</protein>
<comment type="caution">
    <text evidence="2">The sequence shown here is derived from an EMBL/GenBank/DDBJ whole genome shotgun (WGS) entry which is preliminary data.</text>
</comment>
<proteinExistence type="predicted"/>
<sequence length="291" mass="34422">MKDQIKAHVKWQVEAYVKSKKDHENENIIKKIESFQNRNAEIVKVMANTTITDRKQEDDHTYVHYDVHMQYLIKQKDKMYMEEKLEHHLASFYKDKLYESREINQEDIILNQRQIEAELEENDDMPRISYRYDRLKAVQYAEKWWNSYNPAYKKFEVDCTNYISQCLHAGGAPMRGYPNKSKGWWMRSNNWSYSWSVANSLRIYLASSTAGLQAREVGSPHELMLGDVICYDFQGDGRFDHNTIVTGKDALGMPLVNAHTSNSRMRYWAYEDSTAYTPNIQYKFFTIVDNP</sequence>
<feature type="domain" description="Putative amidase" evidence="1">
    <location>
        <begin position="131"/>
        <end position="284"/>
    </location>
</feature>
<dbReference type="RefSeq" id="WP_078109748.1">
    <property type="nucleotide sequence ID" value="NZ_CP065424.1"/>
</dbReference>
<dbReference type="InterPro" id="IPR024301">
    <property type="entry name" value="Amidase_6"/>
</dbReference>
<dbReference type="Pfam" id="PF12671">
    <property type="entry name" value="Amidase_6"/>
    <property type="match status" value="1"/>
</dbReference>
<evidence type="ECO:0000313" key="2">
    <source>
        <dbReference type="EMBL" id="OOP69166.1"/>
    </source>
</evidence>
<gene>
    <name evidence="2" type="ORF">BWZ43_06455</name>
</gene>
<keyword evidence="3" id="KW-1185">Reference proteome</keyword>
<dbReference type="PANTHER" id="PTHR40032">
    <property type="entry name" value="EXPORTED PROTEIN-RELATED"/>
    <property type="match status" value="1"/>
</dbReference>
<organism evidence="2 3">
    <name type="scientific">Heyndrickxia oleronia</name>
    <dbReference type="NCBI Taxonomy" id="38875"/>
    <lineage>
        <taxon>Bacteria</taxon>
        <taxon>Bacillati</taxon>
        <taxon>Bacillota</taxon>
        <taxon>Bacilli</taxon>
        <taxon>Bacillales</taxon>
        <taxon>Bacillaceae</taxon>
        <taxon>Heyndrickxia</taxon>
    </lineage>
</organism>